<evidence type="ECO:0000313" key="4">
    <source>
        <dbReference type="EMBL" id="MCT2593179.1"/>
    </source>
</evidence>
<evidence type="ECO:0000256" key="1">
    <source>
        <dbReference type="SAM" id="MobiDB-lite"/>
    </source>
</evidence>
<dbReference type="Pfam" id="PF05901">
    <property type="entry name" value="Excalibur"/>
    <property type="match status" value="1"/>
</dbReference>
<feature type="compositionally biased region" description="Basic and acidic residues" evidence="1">
    <location>
        <begin position="53"/>
        <end position="63"/>
    </location>
</feature>
<evidence type="ECO:0000259" key="3">
    <source>
        <dbReference type="SMART" id="SM00894"/>
    </source>
</evidence>
<comment type="caution">
    <text evidence="4">The sequence shown here is derived from an EMBL/GenBank/DDBJ whole genome shotgun (WGS) entry which is preliminary data.</text>
</comment>
<proteinExistence type="predicted"/>
<evidence type="ECO:0000313" key="5">
    <source>
        <dbReference type="Proteomes" id="UP001156389"/>
    </source>
</evidence>
<organism evidence="4 5">
    <name type="scientific">Streptomyces gossypii</name>
    <dbReference type="NCBI Taxonomy" id="2883101"/>
    <lineage>
        <taxon>Bacteria</taxon>
        <taxon>Bacillati</taxon>
        <taxon>Actinomycetota</taxon>
        <taxon>Actinomycetes</taxon>
        <taxon>Kitasatosporales</taxon>
        <taxon>Streptomycetaceae</taxon>
        <taxon>Streptomyces</taxon>
    </lineage>
</organism>
<feature type="region of interest" description="Disordered" evidence="1">
    <location>
        <begin position="45"/>
        <end position="167"/>
    </location>
</feature>
<keyword evidence="2" id="KW-0812">Transmembrane</keyword>
<sequence length="167" mass="16976">MSHHPGAPPQPGPVPPAGQLRRRPKFWIVVGVVWLVTFGCSAALVGGTEDTSGDSKADTKAEARPGPTVTETVTPKPTGKPKPEPTATVTETERATKEVKVEVTTTVTAPPDGSGGAGADEETSGGDGPVHYENCDAARAAGAAPVRQGEPGYASHLDRDGDGVGCD</sequence>
<evidence type="ECO:0000256" key="2">
    <source>
        <dbReference type="SAM" id="Phobius"/>
    </source>
</evidence>
<feature type="compositionally biased region" description="Low complexity" evidence="1">
    <location>
        <begin position="65"/>
        <end position="77"/>
    </location>
</feature>
<keyword evidence="5" id="KW-1185">Reference proteome</keyword>
<dbReference type="Proteomes" id="UP001156389">
    <property type="component" value="Unassembled WGS sequence"/>
</dbReference>
<gene>
    <name evidence="4" type="ORF">LHJ74_25285</name>
</gene>
<name>A0ABT2K0M1_9ACTN</name>
<feature type="transmembrane region" description="Helical" evidence="2">
    <location>
        <begin position="26"/>
        <end position="46"/>
    </location>
</feature>
<accession>A0ABT2K0M1</accession>
<dbReference type="SMART" id="SM00894">
    <property type="entry name" value="Excalibur"/>
    <property type="match status" value="1"/>
</dbReference>
<feature type="compositionally biased region" description="Low complexity" evidence="1">
    <location>
        <begin position="102"/>
        <end position="112"/>
    </location>
</feature>
<feature type="compositionally biased region" description="Basic and acidic residues" evidence="1">
    <location>
        <begin position="156"/>
        <end position="167"/>
    </location>
</feature>
<reference evidence="4 5" key="1">
    <citation type="submission" date="2021-10" db="EMBL/GenBank/DDBJ databases">
        <title>Streptomyces gossypii sp. nov., isolated from soil collected from cotton field.</title>
        <authorList>
            <person name="Ge X."/>
            <person name="Chen X."/>
            <person name="Liu W."/>
        </authorList>
    </citation>
    <scope>NUCLEOTIDE SEQUENCE [LARGE SCALE GENOMIC DNA]</scope>
    <source>
        <strain evidence="4 5">N2-109</strain>
    </source>
</reference>
<dbReference type="EMBL" id="JAJAGO010000012">
    <property type="protein sequence ID" value="MCT2593179.1"/>
    <property type="molecule type" value="Genomic_DNA"/>
</dbReference>
<feature type="compositionally biased region" description="Basic and acidic residues" evidence="1">
    <location>
        <begin position="91"/>
        <end position="101"/>
    </location>
</feature>
<keyword evidence="2" id="KW-0472">Membrane</keyword>
<protein>
    <submittedName>
        <fullName evidence="4">Excalibur calcium-binding domain-containing protein</fullName>
    </submittedName>
</protein>
<keyword evidence="2" id="KW-1133">Transmembrane helix</keyword>
<feature type="domain" description="Excalibur calcium-binding" evidence="3">
    <location>
        <begin position="131"/>
        <end position="167"/>
    </location>
</feature>
<dbReference type="InterPro" id="IPR008613">
    <property type="entry name" value="Excalibur_Ca-bd_domain"/>
</dbReference>
<dbReference type="RefSeq" id="WP_260220528.1">
    <property type="nucleotide sequence ID" value="NZ_JAJAGO010000012.1"/>
</dbReference>